<evidence type="ECO:0000256" key="9">
    <source>
        <dbReference type="SAM" id="SignalP"/>
    </source>
</evidence>
<keyword evidence="7" id="KW-0966">Cell projection</keyword>
<dbReference type="SMART" id="SM00137">
    <property type="entry name" value="MAM"/>
    <property type="match status" value="1"/>
</dbReference>
<dbReference type="RefSeq" id="WP_248413766.1">
    <property type="nucleotide sequence ID" value="NZ_JALPQF010000018.1"/>
</dbReference>
<organism evidence="11 12">
    <name type="scientific">Psychroserpens algicola</name>
    <dbReference type="NCBI Taxonomy" id="1719034"/>
    <lineage>
        <taxon>Bacteria</taxon>
        <taxon>Pseudomonadati</taxon>
        <taxon>Bacteroidota</taxon>
        <taxon>Flavobacteriia</taxon>
        <taxon>Flavobacteriales</taxon>
        <taxon>Flavobacteriaceae</taxon>
        <taxon>Psychroserpens</taxon>
    </lineage>
</organism>
<evidence type="ECO:0000256" key="1">
    <source>
        <dbReference type="ARBA" id="ARBA00004138"/>
    </source>
</evidence>
<dbReference type="InterPro" id="IPR013320">
    <property type="entry name" value="ConA-like_dom_sf"/>
</dbReference>
<keyword evidence="4 9" id="KW-0732">Signal</keyword>
<feature type="signal peptide" evidence="9">
    <location>
        <begin position="1"/>
        <end position="26"/>
    </location>
</feature>
<evidence type="ECO:0000256" key="7">
    <source>
        <dbReference type="ARBA" id="ARBA00023273"/>
    </source>
</evidence>
<accession>A0ABT0HDA4</accession>
<dbReference type="Pfam" id="PF22544">
    <property type="entry name" value="HYDIN_VesB_CFA65-like_Ig"/>
    <property type="match status" value="2"/>
</dbReference>
<comment type="subcellular location">
    <subcellularLocation>
        <location evidence="1">Cell projection</location>
        <location evidence="1">Cilium</location>
    </subcellularLocation>
    <subcellularLocation>
        <location evidence="2">Cytoplasm</location>
    </subcellularLocation>
</comment>
<evidence type="ECO:0000256" key="8">
    <source>
        <dbReference type="SAM" id="MobiDB-lite"/>
    </source>
</evidence>
<dbReference type="NCBIfam" id="NF012200">
    <property type="entry name" value="choice_anch_D"/>
    <property type="match status" value="2"/>
</dbReference>
<evidence type="ECO:0000259" key="10">
    <source>
        <dbReference type="PROSITE" id="PS50060"/>
    </source>
</evidence>
<keyword evidence="12" id="KW-1185">Reference proteome</keyword>
<dbReference type="Pfam" id="PF26628">
    <property type="entry name" value="DUF8202"/>
    <property type="match status" value="1"/>
</dbReference>
<gene>
    <name evidence="11" type="ORF">MUY34_15395</name>
</gene>
<evidence type="ECO:0000256" key="6">
    <source>
        <dbReference type="ARBA" id="ARBA00023157"/>
    </source>
</evidence>
<dbReference type="InterPro" id="IPR006558">
    <property type="entry name" value="LamG-like"/>
</dbReference>
<name>A0ABT0HDA4_9FLAO</name>
<dbReference type="InterPro" id="IPR053879">
    <property type="entry name" value="HYDIN_VesB_CFA65-like_Ig"/>
</dbReference>
<dbReference type="Gene3D" id="2.60.120.200">
    <property type="match status" value="2"/>
</dbReference>
<feature type="region of interest" description="Disordered" evidence="8">
    <location>
        <begin position="199"/>
        <end position="228"/>
    </location>
</feature>
<evidence type="ECO:0000256" key="3">
    <source>
        <dbReference type="ARBA" id="ARBA00022490"/>
    </source>
</evidence>
<reference evidence="11" key="1">
    <citation type="submission" date="2022-04" db="EMBL/GenBank/DDBJ databases">
        <authorList>
            <person name="Ren T."/>
        </authorList>
    </citation>
    <scope>NUCLEOTIDE SEQUENCE</scope>
    <source>
        <strain evidence="11">F63249</strain>
    </source>
</reference>
<dbReference type="Gene3D" id="2.60.40.10">
    <property type="entry name" value="Immunoglobulins"/>
    <property type="match status" value="2"/>
</dbReference>
<feature type="chain" id="PRO_5045212728" evidence="9">
    <location>
        <begin position="27"/>
        <end position="2162"/>
    </location>
</feature>
<dbReference type="InterPro" id="IPR000998">
    <property type="entry name" value="MAM_dom"/>
</dbReference>
<feature type="compositionally biased region" description="Polar residues" evidence="8">
    <location>
        <begin position="215"/>
        <end position="228"/>
    </location>
</feature>
<evidence type="ECO:0000313" key="12">
    <source>
        <dbReference type="Proteomes" id="UP001203687"/>
    </source>
</evidence>
<dbReference type="Gene3D" id="2.60.120.260">
    <property type="entry name" value="Galactose-binding domain-like"/>
    <property type="match status" value="1"/>
</dbReference>
<evidence type="ECO:0000256" key="4">
    <source>
        <dbReference type="ARBA" id="ARBA00022729"/>
    </source>
</evidence>
<protein>
    <submittedName>
        <fullName evidence="11">Choice-of-anchor D domain-containing protein</fullName>
    </submittedName>
</protein>
<dbReference type="EMBL" id="JALPQF010000018">
    <property type="protein sequence ID" value="MCK8482019.1"/>
    <property type="molecule type" value="Genomic_DNA"/>
</dbReference>
<dbReference type="SUPFAM" id="SSF49899">
    <property type="entry name" value="Concanavalin A-like lectins/glucanases"/>
    <property type="match status" value="2"/>
</dbReference>
<dbReference type="InterPro" id="IPR058515">
    <property type="entry name" value="DUF8202"/>
</dbReference>
<dbReference type="InterPro" id="IPR001791">
    <property type="entry name" value="Laminin_G"/>
</dbReference>
<keyword evidence="3" id="KW-0963">Cytoplasm</keyword>
<dbReference type="Proteomes" id="UP001203687">
    <property type="component" value="Unassembled WGS sequence"/>
</dbReference>
<dbReference type="Pfam" id="PF13385">
    <property type="entry name" value="Laminin_G_3"/>
    <property type="match status" value="1"/>
</dbReference>
<proteinExistence type="predicted"/>
<dbReference type="CDD" id="cd06263">
    <property type="entry name" value="MAM"/>
    <property type="match status" value="1"/>
</dbReference>
<keyword evidence="5" id="KW-0969">Cilium</keyword>
<dbReference type="PANTHER" id="PTHR23282">
    <property type="entry name" value="APICAL ENDOSOMAL GLYCOPROTEIN PRECURSOR"/>
    <property type="match status" value="1"/>
</dbReference>
<feature type="domain" description="MAM" evidence="10">
    <location>
        <begin position="190"/>
        <end position="355"/>
    </location>
</feature>
<dbReference type="Pfam" id="PF00629">
    <property type="entry name" value="MAM"/>
    <property type="match status" value="1"/>
</dbReference>
<dbReference type="CDD" id="cd00110">
    <property type="entry name" value="LamG"/>
    <property type="match status" value="1"/>
</dbReference>
<dbReference type="PROSITE" id="PS50060">
    <property type="entry name" value="MAM_2"/>
    <property type="match status" value="1"/>
</dbReference>
<dbReference type="InterPro" id="IPR013783">
    <property type="entry name" value="Ig-like_fold"/>
</dbReference>
<evidence type="ECO:0000313" key="11">
    <source>
        <dbReference type="EMBL" id="MCK8482019.1"/>
    </source>
</evidence>
<keyword evidence="6" id="KW-1015">Disulfide bond</keyword>
<evidence type="ECO:0000256" key="5">
    <source>
        <dbReference type="ARBA" id="ARBA00023069"/>
    </source>
</evidence>
<dbReference type="PANTHER" id="PTHR23282:SF101">
    <property type="entry name" value="MAM DOMAIN-CONTAINING PROTEIN"/>
    <property type="match status" value="1"/>
</dbReference>
<dbReference type="InterPro" id="IPR051560">
    <property type="entry name" value="MAM_domain-containing"/>
</dbReference>
<evidence type="ECO:0000256" key="2">
    <source>
        <dbReference type="ARBA" id="ARBA00004496"/>
    </source>
</evidence>
<sequence>MKTSTLSLRKYALMCCILLLSILSYSQTTIAYHTFGSNLEGWTDGGTQAGRNFNGNSCTDYGAIYTYYDFDLDSSAYLSSPTYDFTPYTDITISFCNINSNRQDTGDGYDLEYFDGSSWTLIEDYRKGTDYFGSGQESFSVSINSGTYTFDANSRIRFVGRCDATNEWAVWDDILITGTGCATPINSFPYTEGFESGLGDWSQDTGDDRDWTRRSGGTPSSDTGPNSANGGSWYMFTEASDPNFNDVFNLVSPCFDLSAASTADFSFYYHMYGSDMGTLDVEVSTDGGASYSTPVWTQSGQVQTSSGQAWILANVDLSSYVGQVIMIRFNGTTGSNYRGDMAIDDISLTTAVVSGPEISVLGNGTTIADGDTTPSAADDTDFGTVSVTLATQVNTFTIQNFGTTTLNLTGPSPYVSISGAHAGDFTVTSTPSNTIGAGGASTTFDITFNPSAVGLRTATVTILNDDSDENPYTFNIQGNGLSPLPEIDVQGNGTLIVDGDTTPSAIDDTYFGVVNPVSGSNTNTFTIRNTGALPLSVGTISITGAHAGDFTVTSAPAGSVGSGGSTTFDITFDASSVGLRTASVSIANNDGDENPYNFDIEGSGISGPPSYTTYFEDFDITNGGWTSITSTNDSWVWTNSFPTNELGEGSFWRNNNFDNYNNNTDIVIQSPVIDLSGLYNLQLSLDVKCKTEDSDDGMIIQYSISGGTWTTLGASGDGTNWYEGSTSVFGSDAWNGDTHTASPTFNPHNQFNNTRIDLDESTFSNQSNVRFRIQFRSDGSNVDDGVAFDNFRIEADPITSLSNASVAPANLTNNLRLWLKMNEGISASDGDPLTSWEDQAYATALDKEDASAASSIAPTYRDNATRNINFNPVADFDHNNVEYMNGKGGFFSQDYYVVFHSDDEVDTNTGAFSPGRQFAIGGRFSAISFHEDPTGLGLGSVSARYTNEILSHTVDSYPLSGPPDADSYGRAFTTTTDSYQNHPTIVNVRTNGAGTASEIYKNGKRVDNTTGVSGDGGTLNFTEFNNLSFLIGTGRSGIAGRTSSQMNGMIAEVISYVSPNSALNQQKIQSYLALKYGVTLQSSSSAYAHSNHRQNDVDYIDSQGTVIWDTSANSAYNYDIAGIGRDNASILNQKQSKSQNVESDGTGFTSGFLTMGLTDIYDTNKLNQSGNATNFNDREFLVWGNNGADINLASSTITVNMSAGISPALTTDVSFTAMQRVWKVVETGGDIPSVKVRLPQNAIRNISPPGNYYMFISSTGVFDPTADYRVMTADGNGNLETNYDFDGTKYITFGYAPQVIVERSVYFDGAVDYIDVEDALDLNPTGFTISAWIKRDAADSGTKSILSKRDATFTQGYDLRILNNDRIQLWWKNGTNQILNAPTRIPDGEWHHIAAIYDGTRASIYIDGVLSISDNRTPPVDTNESFYIAAAGKNSPVQHFRGNIDEVRIWDTDLTIDQVRFIMNQEILENTAFVAGDVLPTTITKNDVGTIPWTELAGYYPMSTYTYTNTEDASGNGNQGALRNLDTVDRQTAPLPYESQANGDWTTEATWLNNAVQTLPNALSIVDNVTPVDWNIVRISHDVTIDTEVVLGRDRQVLGLMLDAGELTVDGNNADAAAGNGLTVSHYLKLDGKIDLEGQSQLVQTIGSDLDPTSSGSLEKDQQGTADVYTYNYWSSPVGETNATTNNNSYSVTDVMYDGVNPINFITSGYDGADGATISIADYWIWKFANQLDDDYSAWQHVRRNGTLLTGEGFTMKGPGSGTIVDQQNYVFLGKPNNGDVNLTLNAGNDYLVGNPYPSAIDANQFITDNGPNITGAGADPLISGTLYFWEHWGGGSHNLAEYQGGYATYNFSGGVGAPSLGTNDPDVATGGTPTKLPARYIPVSQGFFVVGENTGTINFNNGQRVYRKEAPGTSIFVRNDGSSANTAYNNEDLDDRMKFRIGFNSINTIHRQLLLTIDENTTTGFDWAFDAKIYDNQMDDLYWIIDSEKYTIQGSNEAEPESVYPLGIKTSDSGLNTITIDSLENVPDSIEIYIHDIDNDTYHNLREGDFEFFLPAGEYLDRFELTFRDVNADSLSVDDTELRTLDVFYNNDTRSIALLNPNLVDVKSIELLNIIGQNITTIEDISELDYSEYKVKSLSTGTYIIKINTLSGMLSKKVLVK</sequence>
<dbReference type="SMART" id="SM00560">
    <property type="entry name" value="LamGL"/>
    <property type="match status" value="1"/>
</dbReference>
<comment type="caution">
    <text evidence="11">The sequence shown here is derived from an EMBL/GenBank/DDBJ whole genome shotgun (WGS) entry which is preliminary data.</text>
</comment>